<reference evidence="3 4" key="1">
    <citation type="submission" date="2020-07" db="EMBL/GenBank/DDBJ databases">
        <title>Comparative genomics of pyrophilous fungi reveals a link between fire events and developmental genes.</title>
        <authorList>
            <consortium name="DOE Joint Genome Institute"/>
            <person name="Steindorff A.S."/>
            <person name="Carver A."/>
            <person name="Calhoun S."/>
            <person name="Stillman K."/>
            <person name="Liu H."/>
            <person name="Lipzen A."/>
            <person name="Pangilinan J."/>
            <person name="Labutti K."/>
            <person name="Bruns T.D."/>
            <person name="Grigoriev I.V."/>
        </authorList>
    </citation>
    <scope>NUCLEOTIDE SEQUENCE [LARGE SCALE GENOMIC DNA]</scope>
    <source>
        <strain evidence="3 4">CBS 144469</strain>
    </source>
</reference>
<name>A0A8H6HEI8_9AGAR</name>
<sequence length="341" mass="37436">MQPQIMRRIPIHSIPLLLIPVPEMNTPRSINSPGQFNLVSSCFNHHYEHSNHNTMTGFFKKKVRFSRTSTVHLPATPQLYRSRSDSPASSLGPITPPSASVGLPGPTPYAYGYYGAPYDGGHAVVPGKYQAAPPAPPPARLPLAPVQPIRVAPSSSNSPHSSSSHNSRGSSSSSSQRFAIHRYLELASSHPAIVYNLLDHPSMAARHHYTLSPAVLAEPATSPALSSLTVKMPTSLPSAWDLQVAPRANGSFVTLGDVLDQLYAQLRVNINQRDFDHLRSSAERKEATAAYERRYRRYRAQDAYLREKKGGMKRVDFLRGKSVFLGLGRGKRSAVWILNTG</sequence>
<comment type="caution">
    <text evidence="3">The sequence shown here is derived from an EMBL/GenBank/DDBJ whole genome shotgun (WGS) entry which is preliminary data.</text>
</comment>
<organism evidence="3 4">
    <name type="scientific">Ephemerocybe angulata</name>
    <dbReference type="NCBI Taxonomy" id="980116"/>
    <lineage>
        <taxon>Eukaryota</taxon>
        <taxon>Fungi</taxon>
        <taxon>Dikarya</taxon>
        <taxon>Basidiomycota</taxon>
        <taxon>Agaricomycotina</taxon>
        <taxon>Agaricomycetes</taxon>
        <taxon>Agaricomycetidae</taxon>
        <taxon>Agaricales</taxon>
        <taxon>Agaricineae</taxon>
        <taxon>Psathyrellaceae</taxon>
        <taxon>Ephemerocybe</taxon>
    </lineage>
</organism>
<dbReference type="EMBL" id="JACGCI010000105">
    <property type="protein sequence ID" value="KAF6745528.1"/>
    <property type="molecule type" value="Genomic_DNA"/>
</dbReference>
<feature type="compositionally biased region" description="Low complexity" evidence="1">
    <location>
        <begin position="153"/>
        <end position="174"/>
    </location>
</feature>
<dbReference type="InterPro" id="IPR046522">
    <property type="entry name" value="DUF6699"/>
</dbReference>
<gene>
    <name evidence="3" type="ORF">DFP72DRAFT_49841</name>
</gene>
<evidence type="ECO:0000313" key="3">
    <source>
        <dbReference type="EMBL" id="KAF6745528.1"/>
    </source>
</evidence>
<feature type="region of interest" description="Disordered" evidence="1">
    <location>
        <begin position="79"/>
        <end position="99"/>
    </location>
</feature>
<evidence type="ECO:0000259" key="2">
    <source>
        <dbReference type="Pfam" id="PF20415"/>
    </source>
</evidence>
<feature type="region of interest" description="Disordered" evidence="1">
    <location>
        <begin position="149"/>
        <end position="174"/>
    </location>
</feature>
<dbReference type="OrthoDB" id="2783256at2759"/>
<accession>A0A8H6HEI8</accession>
<feature type="domain" description="DUF6699" evidence="2">
    <location>
        <begin position="193"/>
        <end position="331"/>
    </location>
</feature>
<dbReference type="Proteomes" id="UP000521943">
    <property type="component" value="Unassembled WGS sequence"/>
</dbReference>
<dbReference type="AlphaFoldDB" id="A0A8H6HEI8"/>
<evidence type="ECO:0000313" key="4">
    <source>
        <dbReference type="Proteomes" id="UP000521943"/>
    </source>
</evidence>
<dbReference type="Pfam" id="PF20415">
    <property type="entry name" value="DUF6699"/>
    <property type="match status" value="1"/>
</dbReference>
<feature type="compositionally biased region" description="Polar residues" evidence="1">
    <location>
        <begin position="79"/>
        <end position="89"/>
    </location>
</feature>
<proteinExistence type="predicted"/>
<protein>
    <recommendedName>
        <fullName evidence="2">DUF6699 domain-containing protein</fullName>
    </recommendedName>
</protein>
<keyword evidence="4" id="KW-1185">Reference proteome</keyword>
<evidence type="ECO:0000256" key="1">
    <source>
        <dbReference type="SAM" id="MobiDB-lite"/>
    </source>
</evidence>